<dbReference type="EMBL" id="JANPWB010000003">
    <property type="protein sequence ID" value="KAJ1198024.1"/>
    <property type="molecule type" value="Genomic_DNA"/>
</dbReference>
<proteinExistence type="predicted"/>
<feature type="compositionally biased region" description="Polar residues" evidence="1">
    <location>
        <begin position="95"/>
        <end position="105"/>
    </location>
</feature>
<sequence>MVLPLWQAANAATEVACFYRRDDTVLDYKEESLDKVELVEYGEQCVAEDSWWQRNEGGGEKGYANQSVASILQNPSTGQQSQVRWADPDRRELAGSSTGTDLGTS</sequence>
<accession>A0AAV7VD54</accession>
<keyword evidence="3" id="KW-1185">Reference proteome</keyword>
<protein>
    <recommendedName>
        <fullName evidence="4">SH3 domain-containing protein</fullName>
    </recommendedName>
</protein>
<gene>
    <name evidence="2" type="ORF">NDU88_001868</name>
</gene>
<name>A0AAV7VD54_PLEWA</name>
<feature type="compositionally biased region" description="Polar residues" evidence="1">
    <location>
        <begin position="73"/>
        <end position="83"/>
    </location>
</feature>
<organism evidence="2 3">
    <name type="scientific">Pleurodeles waltl</name>
    <name type="common">Iberian ribbed newt</name>
    <dbReference type="NCBI Taxonomy" id="8319"/>
    <lineage>
        <taxon>Eukaryota</taxon>
        <taxon>Metazoa</taxon>
        <taxon>Chordata</taxon>
        <taxon>Craniata</taxon>
        <taxon>Vertebrata</taxon>
        <taxon>Euteleostomi</taxon>
        <taxon>Amphibia</taxon>
        <taxon>Batrachia</taxon>
        <taxon>Caudata</taxon>
        <taxon>Salamandroidea</taxon>
        <taxon>Salamandridae</taxon>
        <taxon>Pleurodelinae</taxon>
        <taxon>Pleurodeles</taxon>
    </lineage>
</organism>
<dbReference type="Proteomes" id="UP001066276">
    <property type="component" value="Chromosome 2_1"/>
</dbReference>
<evidence type="ECO:0000256" key="1">
    <source>
        <dbReference type="SAM" id="MobiDB-lite"/>
    </source>
</evidence>
<evidence type="ECO:0008006" key="4">
    <source>
        <dbReference type="Google" id="ProtNLM"/>
    </source>
</evidence>
<evidence type="ECO:0000313" key="3">
    <source>
        <dbReference type="Proteomes" id="UP001066276"/>
    </source>
</evidence>
<comment type="caution">
    <text evidence="2">The sequence shown here is derived from an EMBL/GenBank/DDBJ whole genome shotgun (WGS) entry which is preliminary data.</text>
</comment>
<reference evidence="2" key="1">
    <citation type="journal article" date="2022" name="bioRxiv">
        <title>Sequencing and chromosome-scale assembly of the giantPleurodeles waltlgenome.</title>
        <authorList>
            <person name="Brown T."/>
            <person name="Elewa A."/>
            <person name="Iarovenko S."/>
            <person name="Subramanian E."/>
            <person name="Araus A.J."/>
            <person name="Petzold A."/>
            <person name="Susuki M."/>
            <person name="Suzuki K.-i.T."/>
            <person name="Hayashi T."/>
            <person name="Toyoda A."/>
            <person name="Oliveira C."/>
            <person name="Osipova E."/>
            <person name="Leigh N.D."/>
            <person name="Simon A."/>
            <person name="Yun M.H."/>
        </authorList>
    </citation>
    <scope>NUCLEOTIDE SEQUENCE</scope>
    <source>
        <strain evidence="2">20211129_DDA</strain>
        <tissue evidence="2">Liver</tissue>
    </source>
</reference>
<feature type="region of interest" description="Disordered" evidence="1">
    <location>
        <begin position="73"/>
        <end position="105"/>
    </location>
</feature>
<dbReference type="AlphaFoldDB" id="A0AAV7VD54"/>
<evidence type="ECO:0000313" key="2">
    <source>
        <dbReference type="EMBL" id="KAJ1198024.1"/>
    </source>
</evidence>